<keyword evidence="1" id="KW-0472">Membrane</keyword>
<feature type="transmembrane region" description="Helical" evidence="1">
    <location>
        <begin position="9"/>
        <end position="26"/>
    </location>
</feature>
<dbReference type="RefSeq" id="WP_147192379.1">
    <property type="nucleotide sequence ID" value="NZ_CP042435.1"/>
</dbReference>
<feature type="transmembrane region" description="Helical" evidence="1">
    <location>
        <begin position="165"/>
        <end position="184"/>
    </location>
</feature>
<dbReference type="PANTHER" id="PTHR18640:SF5">
    <property type="entry name" value="SODIUM_BILE ACID COTRANSPORTER 7"/>
    <property type="match status" value="1"/>
</dbReference>
<sequence length="329" mass="36382">MKRSLIDPFIIALLTVVGIAYFLPYPGTKGSPFHLDEIADIGVSVIFLLYGLQLGPEKLRAGLTNTRLHLVIHTSTFILFPLIIILLKPLFSTDFLQQVWLPFFFLAALPSTVSSSVVMVSVAQGNIPAAIFNASISSLLGVFITPIWMSLFLEQQSGSIDLSHVIGKLLLQVLLPVVIGLLLHKKFGRFAEANKKRLKLFDQSVILLIVYCSFCESFYEGVFKGFEPIYLLALLVMVTALLFIVYGIITLTTKALQFNREDKITATFCGSKKSLVHGSVMSKVLFANAANSGLVLLPLMLFHAVQLFIISIIAGRMHRKKTYETISTP</sequence>
<dbReference type="GO" id="GO:0005886">
    <property type="term" value="C:plasma membrane"/>
    <property type="evidence" value="ECO:0007669"/>
    <property type="project" value="TreeGrafter"/>
</dbReference>
<dbReference type="OrthoDB" id="9792271at2"/>
<evidence type="ECO:0000313" key="2">
    <source>
        <dbReference type="EMBL" id="QEC69502.1"/>
    </source>
</evidence>
<dbReference type="EMBL" id="CP042435">
    <property type="protein sequence ID" value="QEC69502.1"/>
    <property type="molecule type" value="Genomic_DNA"/>
</dbReference>
<protein>
    <submittedName>
        <fullName evidence="2">Bile acid:sodium symporter</fullName>
    </submittedName>
</protein>
<feature type="transmembrane region" description="Helical" evidence="1">
    <location>
        <begin position="38"/>
        <end position="56"/>
    </location>
</feature>
<dbReference type="PIRSF" id="PIRSF026166">
    <property type="entry name" value="UCP026166"/>
    <property type="match status" value="1"/>
</dbReference>
<accession>A0A5B8VDV7</accession>
<feature type="transmembrane region" description="Helical" evidence="1">
    <location>
        <begin position="99"/>
        <end position="123"/>
    </location>
</feature>
<keyword evidence="1" id="KW-0812">Transmembrane</keyword>
<feature type="transmembrane region" description="Helical" evidence="1">
    <location>
        <begin position="296"/>
        <end position="314"/>
    </location>
</feature>
<reference evidence="2 3" key="1">
    <citation type="journal article" date="2016" name="Int. J. Syst. Evol. Microbiol.">
        <title>Panacibacter ginsenosidivorans gen. nov., sp. nov., with ginsenoside converting activity isolated from soil of a ginseng field.</title>
        <authorList>
            <person name="Siddiqi M.Z."/>
            <person name="Muhammad Shafi S."/>
            <person name="Choi K.D."/>
            <person name="Im W.T."/>
        </authorList>
    </citation>
    <scope>NUCLEOTIDE SEQUENCE [LARGE SCALE GENOMIC DNA]</scope>
    <source>
        <strain evidence="2 3">Gsoil1550</strain>
    </source>
</reference>
<feature type="transmembrane region" description="Helical" evidence="1">
    <location>
        <begin position="130"/>
        <end position="153"/>
    </location>
</feature>
<dbReference type="InterPro" id="IPR016833">
    <property type="entry name" value="Put_Na-Bile_cotransptr"/>
</dbReference>
<evidence type="ECO:0000256" key="1">
    <source>
        <dbReference type="SAM" id="Phobius"/>
    </source>
</evidence>
<feature type="transmembrane region" description="Helical" evidence="1">
    <location>
        <begin position="229"/>
        <end position="253"/>
    </location>
</feature>
<dbReference type="KEGG" id="pgin:FRZ67_20165"/>
<organism evidence="2 3">
    <name type="scientific">Panacibacter ginsenosidivorans</name>
    <dbReference type="NCBI Taxonomy" id="1813871"/>
    <lineage>
        <taxon>Bacteria</taxon>
        <taxon>Pseudomonadati</taxon>
        <taxon>Bacteroidota</taxon>
        <taxon>Chitinophagia</taxon>
        <taxon>Chitinophagales</taxon>
        <taxon>Chitinophagaceae</taxon>
        <taxon>Panacibacter</taxon>
    </lineage>
</organism>
<proteinExistence type="predicted"/>
<gene>
    <name evidence="2" type="ORF">FRZ67_20165</name>
</gene>
<keyword evidence="3" id="KW-1185">Reference proteome</keyword>
<feature type="transmembrane region" description="Helical" evidence="1">
    <location>
        <begin position="68"/>
        <end position="87"/>
    </location>
</feature>
<name>A0A5B8VDV7_9BACT</name>
<keyword evidence="1" id="KW-1133">Transmembrane helix</keyword>
<dbReference type="Gene3D" id="1.20.1530.20">
    <property type="match status" value="1"/>
</dbReference>
<dbReference type="AlphaFoldDB" id="A0A5B8VDV7"/>
<dbReference type="PANTHER" id="PTHR18640">
    <property type="entry name" value="SOLUTE CARRIER FAMILY 10 MEMBER 7"/>
    <property type="match status" value="1"/>
</dbReference>
<dbReference type="Pfam" id="PF13593">
    <property type="entry name" value="SBF_like"/>
    <property type="match status" value="1"/>
</dbReference>
<feature type="transmembrane region" description="Helical" evidence="1">
    <location>
        <begin position="205"/>
        <end position="223"/>
    </location>
</feature>
<dbReference type="InterPro" id="IPR038770">
    <property type="entry name" value="Na+/solute_symporter_sf"/>
</dbReference>
<evidence type="ECO:0000313" key="3">
    <source>
        <dbReference type="Proteomes" id="UP000321533"/>
    </source>
</evidence>
<dbReference type="Proteomes" id="UP000321533">
    <property type="component" value="Chromosome"/>
</dbReference>